<sequence length="659" mass="73567">MKNWVMKKTVCGAFVLIVVVGACAESGGVLKDLPAQNLKPSGWALDFLERQESGLTGHPEQSGFPFNTGMWTEAMNVRDREFSGSGSDWWPYEQTAYYLTGALRCGYLLESDALIERVRNNVKAVVENPKAGGRLGASNVENDSWPMVVLMRMLFEEYANTQDPELLAAIEGHYNAVYPEGQSIEFADLSGFNERTVLHVEHLCSLTEVTGDSSWLERAQSLYAAFVKAKGEKHCLVAPGMLAGTTPTGHAVSYLEFLKLPAVLYLHTGDEQYRKALEKAYDKMERYSTMADGLTTGVEGIRPVSSAAAHETCNATEFVWTAGWALRATDNPVYADRMEKVIYNAGFSSITKDFKAFQYYGSPNLMISTDGTSHWNDHDGWGYMTKGRMTYRAGHDTECCAGNIHRMFPDFLKRSWLQKGHQVTVALYVPGTVGLELENGKALKIKQSTEYPFEHAIRFDFEMEKSEQLEFRLRIPGWSTGYKVLVNGKEVQSGTENTIYAKLNRTFKNGDSISIEFDAAPVVVDRGQGISVEYGPLVYSLPIKAKQTLTTDDGGIGKCSEEYPSIQLQPRSTWSYALSANLKPEQIKVIQTGAKGYPWDNPPIKLKVPGRYVKNWKLCHHQEVPEFPEKLEITNNSVLTLQPLGSTLLRITEFPKGDF</sequence>
<dbReference type="GO" id="GO:0005975">
    <property type="term" value="P:carbohydrate metabolic process"/>
    <property type="evidence" value="ECO:0007669"/>
    <property type="project" value="InterPro"/>
</dbReference>
<dbReference type="AlphaFoldDB" id="A0A6C2UGY9"/>
<keyword evidence="1" id="KW-0732">Signal</keyword>
<dbReference type="PANTHER" id="PTHR43465:SF2">
    <property type="entry name" value="DUF1680 DOMAIN PROTEIN (AFU_ORTHOLOGUE AFUA_1G08910)"/>
    <property type="match status" value="1"/>
</dbReference>
<dbReference type="InterPro" id="IPR049046">
    <property type="entry name" value="Beta-AFase-like_GH127_middle"/>
</dbReference>
<dbReference type="InterPro" id="IPR049174">
    <property type="entry name" value="Beta-AFase-like"/>
</dbReference>
<dbReference type="Proteomes" id="UP000346198">
    <property type="component" value="Unassembled WGS sequence"/>
</dbReference>
<organism evidence="4 5">
    <name type="scientific">Pontiella sulfatireligans</name>
    <dbReference type="NCBI Taxonomy" id="2750658"/>
    <lineage>
        <taxon>Bacteria</taxon>
        <taxon>Pseudomonadati</taxon>
        <taxon>Kiritimatiellota</taxon>
        <taxon>Kiritimatiellia</taxon>
        <taxon>Kiritimatiellales</taxon>
        <taxon>Pontiellaceae</taxon>
        <taxon>Pontiella</taxon>
    </lineage>
</organism>
<dbReference type="EMBL" id="CAAHFH010000001">
    <property type="protein sequence ID" value="VGO18624.1"/>
    <property type="molecule type" value="Genomic_DNA"/>
</dbReference>
<proteinExistence type="predicted"/>
<evidence type="ECO:0000259" key="3">
    <source>
        <dbReference type="Pfam" id="PF20736"/>
    </source>
</evidence>
<dbReference type="SUPFAM" id="SSF48208">
    <property type="entry name" value="Six-hairpin glycosidases"/>
    <property type="match status" value="1"/>
</dbReference>
<dbReference type="PANTHER" id="PTHR43465">
    <property type="entry name" value="DUF1680 DOMAIN PROTEIN (AFU_ORTHOLOGUE AFUA_1G08910)"/>
    <property type="match status" value="1"/>
</dbReference>
<dbReference type="RefSeq" id="WP_136060090.1">
    <property type="nucleotide sequence ID" value="NZ_CAAHFH010000001.1"/>
</dbReference>
<feature type="domain" description="Non-reducing end beta-L-arabinofuranosidase-like GH127 catalytic" evidence="2">
    <location>
        <begin position="145"/>
        <end position="411"/>
    </location>
</feature>
<protein>
    <recommendedName>
        <fullName evidence="6">Non-reducing end beta-L-arabinofuranosidase</fullName>
    </recommendedName>
</protein>
<dbReference type="Gene3D" id="1.50.10.20">
    <property type="match status" value="1"/>
</dbReference>
<feature type="signal peptide" evidence="1">
    <location>
        <begin position="1"/>
        <end position="24"/>
    </location>
</feature>
<dbReference type="InterPro" id="IPR012878">
    <property type="entry name" value="Beta-AFase-like_GH127_cat"/>
</dbReference>
<evidence type="ECO:0000259" key="2">
    <source>
        <dbReference type="Pfam" id="PF07944"/>
    </source>
</evidence>
<evidence type="ECO:0000256" key="1">
    <source>
        <dbReference type="SAM" id="SignalP"/>
    </source>
</evidence>
<reference evidence="4 5" key="1">
    <citation type="submission" date="2019-04" db="EMBL/GenBank/DDBJ databases">
        <authorList>
            <person name="Van Vliet M D."/>
        </authorList>
    </citation>
    <scope>NUCLEOTIDE SEQUENCE [LARGE SCALE GENOMIC DNA]</scope>
    <source>
        <strain evidence="4 5">F21</strain>
    </source>
</reference>
<dbReference type="Pfam" id="PF20736">
    <property type="entry name" value="Glyco_hydro127M"/>
    <property type="match status" value="1"/>
</dbReference>
<evidence type="ECO:0000313" key="5">
    <source>
        <dbReference type="Proteomes" id="UP000346198"/>
    </source>
</evidence>
<dbReference type="PROSITE" id="PS51257">
    <property type="entry name" value="PROKAR_LIPOPROTEIN"/>
    <property type="match status" value="1"/>
</dbReference>
<evidence type="ECO:0000313" key="4">
    <source>
        <dbReference type="EMBL" id="VGO18624.1"/>
    </source>
</evidence>
<evidence type="ECO:0008006" key="6">
    <source>
        <dbReference type="Google" id="ProtNLM"/>
    </source>
</evidence>
<feature type="chain" id="PRO_5025432656" description="Non-reducing end beta-L-arabinofuranosidase" evidence="1">
    <location>
        <begin position="25"/>
        <end position="659"/>
    </location>
</feature>
<gene>
    <name evidence="4" type="ORF">SCARR_00677</name>
</gene>
<dbReference type="Pfam" id="PF07944">
    <property type="entry name" value="Beta-AFase-like_GH127_cat"/>
    <property type="match status" value="1"/>
</dbReference>
<keyword evidence="5" id="KW-1185">Reference proteome</keyword>
<feature type="domain" description="Non-reducing end beta-L-arabinofuranosidase-like GH127 middle" evidence="3">
    <location>
        <begin position="422"/>
        <end position="518"/>
    </location>
</feature>
<dbReference type="InterPro" id="IPR008928">
    <property type="entry name" value="6-hairpin_glycosidase_sf"/>
</dbReference>
<name>A0A6C2UGY9_9BACT</name>
<accession>A0A6C2UGY9</accession>